<gene>
    <name evidence="1" type="ORF">BZG01_19300</name>
</gene>
<dbReference type="EMBL" id="MVDE01000045">
    <property type="protein sequence ID" value="PKQ61470.1"/>
    <property type="molecule type" value="Genomic_DNA"/>
</dbReference>
<dbReference type="Proteomes" id="UP000233618">
    <property type="component" value="Unassembled WGS sequence"/>
</dbReference>
<evidence type="ECO:0000313" key="1">
    <source>
        <dbReference type="EMBL" id="PKQ61470.1"/>
    </source>
</evidence>
<organism evidence="1 2">
    <name type="scientific">Labilibaculum manganireducens</name>
    <dbReference type="NCBI Taxonomy" id="1940525"/>
    <lineage>
        <taxon>Bacteria</taxon>
        <taxon>Pseudomonadati</taxon>
        <taxon>Bacteroidota</taxon>
        <taxon>Bacteroidia</taxon>
        <taxon>Marinilabiliales</taxon>
        <taxon>Marinifilaceae</taxon>
        <taxon>Labilibaculum</taxon>
    </lineage>
</organism>
<name>A0A2N3HTT3_9BACT</name>
<comment type="caution">
    <text evidence="1">The sequence shown here is derived from an EMBL/GenBank/DDBJ whole genome shotgun (WGS) entry which is preliminary data.</text>
</comment>
<keyword evidence="2" id="KW-1185">Reference proteome</keyword>
<dbReference type="InterPro" id="IPR018652">
    <property type="entry name" value="DUF2082_NA-bd_Znr"/>
</dbReference>
<dbReference type="Pfam" id="PF09855">
    <property type="entry name" value="Zn_ribbon_13"/>
    <property type="match status" value="1"/>
</dbReference>
<sequence length="69" mass="7882">MNQTGYKCPKCGDSNYESDEFRTVSAIFSTIFDGQIKNSPLLAVSNVYILKFIRQVSSQLENIFDFFTN</sequence>
<evidence type="ECO:0000313" key="2">
    <source>
        <dbReference type="Proteomes" id="UP000233618"/>
    </source>
</evidence>
<protein>
    <submittedName>
        <fullName evidence="1">Uncharacterized protein</fullName>
    </submittedName>
</protein>
<proteinExistence type="predicted"/>
<accession>A0A2N3HTT3</accession>
<dbReference type="RefSeq" id="WP_101311489.1">
    <property type="nucleotide sequence ID" value="NZ_CAXXEE010000003.1"/>
</dbReference>
<dbReference type="AlphaFoldDB" id="A0A2N3HTT3"/>
<reference evidence="1 2" key="1">
    <citation type="journal article" date="2017" name="Front. Microbiol.">
        <title>Labilibaculum manganireducens gen. nov., sp. nov. and Labilibaculum filiforme sp. nov., Novel Bacteroidetes Isolated from Subsurface Sediments of the Baltic Sea.</title>
        <authorList>
            <person name="Vandieken V."/>
            <person name="Marshall I.P."/>
            <person name="Niemann H."/>
            <person name="Engelen B."/>
            <person name="Cypionka H."/>
        </authorList>
    </citation>
    <scope>NUCLEOTIDE SEQUENCE [LARGE SCALE GENOMIC DNA]</scope>
    <source>
        <strain evidence="1 2">59.10-2M</strain>
    </source>
</reference>